<dbReference type="Pfam" id="PF00768">
    <property type="entry name" value="Peptidase_S11"/>
    <property type="match status" value="1"/>
</dbReference>
<keyword evidence="5" id="KW-0573">Peptidoglycan synthesis</keyword>
<evidence type="ECO:0000256" key="6">
    <source>
        <dbReference type="ARBA" id="ARBA00023316"/>
    </source>
</evidence>
<keyword evidence="4" id="KW-0133">Cell shape</keyword>
<feature type="domain" description="Peptidase S11 D-alanyl-D-alanine carboxypeptidase A N-terminal" evidence="9">
    <location>
        <begin position="74"/>
        <end position="288"/>
    </location>
</feature>
<reference evidence="10" key="1">
    <citation type="submission" date="2023-03" db="EMBL/GenBank/DDBJ databases">
        <authorList>
            <person name="Cremers G."/>
            <person name="Picone N."/>
        </authorList>
    </citation>
    <scope>NUCLEOTIDE SEQUENCE</scope>
    <source>
        <strain evidence="10">Sample_alias</strain>
    </source>
</reference>
<evidence type="ECO:0000256" key="3">
    <source>
        <dbReference type="ARBA" id="ARBA00022801"/>
    </source>
</evidence>
<dbReference type="EC" id="3.4.16.4" evidence="10"/>
<evidence type="ECO:0000313" key="11">
    <source>
        <dbReference type="Proteomes" id="UP001161497"/>
    </source>
</evidence>
<keyword evidence="8" id="KW-0812">Transmembrane</keyword>
<evidence type="ECO:0000256" key="2">
    <source>
        <dbReference type="ARBA" id="ARBA00022729"/>
    </source>
</evidence>
<keyword evidence="10" id="KW-0121">Carboxypeptidase</keyword>
<keyword evidence="8" id="KW-0472">Membrane</keyword>
<keyword evidence="6" id="KW-0961">Cell wall biogenesis/degradation</keyword>
<keyword evidence="8" id="KW-1133">Transmembrane helix</keyword>
<dbReference type="EMBL" id="OX458932">
    <property type="protein sequence ID" value="CAI9085414.1"/>
    <property type="molecule type" value="Genomic_DNA"/>
</dbReference>
<name>A0ABM9ICL8_9BACT</name>
<comment type="similarity">
    <text evidence="1 7">Belongs to the peptidase S11 family.</text>
</comment>
<dbReference type="InterPro" id="IPR012338">
    <property type="entry name" value="Beta-lactam/transpept-like"/>
</dbReference>
<dbReference type="RefSeq" id="WP_009059009.1">
    <property type="nucleotide sequence ID" value="NZ_JAHXRZ010000002.1"/>
</dbReference>
<dbReference type="PANTHER" id="PTHR21581:SF6">
    <property type="entry name" value="TRAFFICKING PROTEIN PARTICLE COMPLEX SUBUNIT 12"/>
    <property type="match status" value="1"/>
</dbReference>
<sequence>MSCFYRAYRRRLKKIYGCYYLSFSQLSIFSFLSLLFLIITIIAPPNQLLARSRSHHSYKGGIRDLSYEQVNSLVQASGVLLYDATSHKVLFARNEDVPYAPASTTKLMTALVAYDKTAFKGSVRIKREDTLVQPSHVPLIAGEIVPVNQLIEELLIGSCNDAALALARYCSGSVEKFVEEMNQKAASLGCRNTHFVNPHGLFEPGQYTTAQDLMRIFQAAIKNPIINQICQTRKIHFQNGGISRVMYNHNRLLGSYMGMGPAKTGWTRISLHTYAASCERNGHTLYLTLLHSPDKWYDARILFDYGFSQTKPQYTLEEKF</sequence>
<dbReference type="Gene3D" id="3.40.710.10">
    <property type="entry name" value="DD-peptidase/beta-lactamase superfamily"/>
    <property type="match status" value="1"/>
</dbReference>
<evidence type="ECO:0000313" key="10">
    <source>
        <dbReference type="EMBL" id="CAI9085414.1"/>
    </source>
</evidence>
<organism evidence="10 11">
    <name type="scientific">Candidatus Methylacidiphilum fumarolicum</name>
    <dbReference type="NCBI Taxonomy" id="591154"/>
    <lineage>
        <taxon>Bacteria</taxon>
        <taxon>Pseudomonadati</taxon>
        <taxon>Verrucomicrobiota</taxon>
        <taxon>Methylacidiphilae</taxon>
        <taxon>Methylacidiphilales</taxon>
        <taxon>Methylacidiphilaceae</taxon>
        <taxon>Methylacidiphilum (ex Ratnadevi et al. 2023)</taxon>
    </lineage>
</organism>
<accession>A0ABM9ICL8</accession>
<dbReference type="PANTHER" id="PTHR21581">
    <property type="entry name" value="D-ALANYL-D-ALANINE CARBOXYPEPTIDASE"/>
    <property type="match status" value="1"/>
</dbReference>
<keyword evidence="2" id="KW-0732">Signal</keyword>
<feature type="transmembrane region" description="Helical" evidence="8">
    <location>
        <begin position="20"/>
        <end position="43"/>
    </location>
</feature>
<keyword evidence="10" id="KW-0645">Protease</keyword>
<dbReference type="GO" id="GO:0009002">
    <property type="term" value="F:serine-type D-Ala-D-Ala carboxypeptidase activity"/>
    <property type="evidence" value="ECO:0007669"/>
    <property type="project" value="UniProtKB-EC"/>
</dbReference>
<dbReference type="InterPro" id="IPR018044">
    <property type="entry name" value="Peptidase_S11"/>
</dbReference>
<evidence type="ECO:0000256" key="8">
    <source>
        <dbReference type="SAM" id="Phobius"/>
    </source>
</evidence>
<proteinExistence type="inferred from homology"/>
<evidence type="ECO:0000259" key="9">
    <source>
        <dbReference type="Pfam" id="PF00768"/>
    </source>
</evidence>
<evidence type="ECO:0000256" key="4">
    <source>
        <dbReference type="ARBA" id="ARBA00022960"/>
    </source>
</evidence>
<evidence type="ECO:0000256" key="7">
    <source>
        <dbReference type="RuleBase" id="RU004016"/>
    </source>
</evidence>
<evidence type="ECO:0000256" key="1">
    <source>
        <dbReference type="ARBA" id="ARBA00007164"/>
    </source>
</evidence>
<keyword evidence="11" id="KW-1185">Reference proteome</keyword>
<dbReference type="PRINTS" id="PR00725">
    <property type="entry name" value="DADACBPTASE1"/>
</dbReference>
<gene>
    <name evidence="10" type="primary">dacC</name>
    <name evidence="10" type="ORF">MFUM_1044</name>
</gene>
<dbReference type="SUPFAM" id="SSF56601">
    <property type="entry name" value="beta-lactamase/transpeptidase-like"/>
    <property type="match status" value="1"/>
</dbReference>
<protein>
    <submittedName>
        <fullName evidence="10">D-alanyl-D-alanine carboxypeptidase (Modular protein)</fullName>
        <ecNumber evidence="10">3.4.16.4</ecNumber>
    </submittedName>
</protein>
<evidence type="ECO:0000256" key="5">
    <source>
        <dbReference type="ARBA" id="ARBA00022984"/>
    </source>
</evidence>
<dbReference type="Proteomes" id="UP001161497">
    <property type="component" value="Chromosome"/>
</dbReference>
<keyword evidence="3 10" id="KW-0378">Hydrolase</keyword>
<dbReference type="InterPro" id="IPR001967">
    <property type="entry name" value="Peptidase_S11_N"/>
</dbReference>